<proteinExistence type="predicted"/>
<dbReference type="AlphaFoldDB" id="A0AAQ3KYC8"/>
<dbReference type="EMBL" id="CP136896">
    <property type="protein sequence ID" value="WOL15278.1"/>
    <property type="molecule type" value="Genomic_DNA"/>
</dbReference>
<gene>
    <name evidence="4" type="ORF">Cni_G24059</name>
</gene>
<accession>A0AAQ3KYC8</accession>
<evidence type="ECO:0000256" key="1">
    <source>
        <dbReference type="SAM" id="MobiDB-lite"/>
    </source>
</evidence>
<feature type="domain" description="Cupin type-1" evidence="3">
    <location>
        <begin position="289"/>
        <end position="457"/>
    </location>
</feature>
<feature type="compositionally biased region" description="Basic and acidic residues" evidence="1">
    <location>
        <begin position="62"/>
        <end position="74"/>
    </location>
</feature>
<organism evidence="4 5">
    <name type="scientific">Canna indica</name>
    <name type="common">Indian-shot</name>
    <dbReference type="NCBI Taxonomy" id="4628"/>
    <lineage>
        <taxon>Eukaryota</taxon>
        <taxon>Viridiplantae</taxon>
        <taxon>Streptophyta</taxon>
        <taxon>Embryophyta</taxon>
        <taxon>Tracheophyta</taxon>
        <taxon>Spermatophyta</taxon>
        <taxon>Magnoliopsida</taxon>
        <taxon>Liliopsida</taxon>
        <taxon>Zingiberales</taxon>
        <taxon>Cannaceae</taxon>
        <taxon>Canna</taxon>
    </lineage>
</organism>
<dbReference type="InterPro" id="IPR014710">
    <property type="entry name" value="RmlC-like_jellyroll"/>
</dbReference>
<keyword evidence="5" id="KW-1185">Reference proteome</keyword>
<evidence type="ECO:0000256" key="2">
    <source>
        <dbReference type="SAM" id="SignalP"/>
    </source>
</evidence>
<dbReference type="InterPro" id="IPR050253">
    <property type="entry name" value="Seed_Storage-Functional"/>
</dbReference>
<feature type="region of interest" description="Disordered" evidence="1">
    <location>
        <begin position="62"/>
        <end position="87"/>
    </location>
</feature>
<name>A0AAQ3KYC8_9LILI</name>
<feature type="region of interest" description="Disordered" evidence="1">
    <location>
        <begin position="469"/>
        <end position="494"/>
    </location>
</feature>
<dbReference type="InterPro" id="IPR011051">
    <property type="entry name" value="RmlC_Cupin_sf"/>
</dbReference>
<dbReference type="Pfam" id="PF00190">
    <property type="entry name" value="Cupin_1"/>
    <property type="match status" value="2"/>
</dbReference>
<protein>
    <submittedName>
        <fullName evidence="4">Cupincin-like</fullName>
    </submittedName>
</protein>
<feature type="compositionally biased region" description="Basic and acidic residues" evidence="1">
    <location>
        <begin position="472"/>
        <end position="487"/>
    </location>
</feature>
<evidence type="ECO:0000259" key="3">
    <source>
        <dbReference type="SMART" id="SM00835"/>
    </source>
</evidence>
<dbReference type="SUPFAM" id="SSF51182">
    <property type="entry name" value="RmlC-like cupins"/>
    <property type="match status" value="2"/>
</dbReference>
<feature type="region of interest" description="Disordered" evidence="1">
    <location>
        <begin position="359"/>
        <end position="382"/>
    </location>
</feature>
<dbReference type="PANTHER" id="PTHR31189">
    <property type="entry name" value="OS03G0336100 PROTEIN-RELATED"/>
    <property type="match status" value="1"/>
</dbReference>
<feature type="compositionally biased region" description="Basic and acidic residues" evidence="1">
    <location>
        <begin position="367"/>
        <end position="376"/>
    </location>
</feature>
<evidence type="ECO:0000313" key="5">
    <source>
        <dbReference type="Proteomes" id="UP001327560"/>
    </source>
</evidence>
<keyword evidence="2" id="KW-0732">Signal</keyword>
<dbReference type="CDD" id="cd02245">
    <property type="entry name" value="cupin_7S_vicilin-like_C"/>
    <property type="match status" value="1"/>
</dbReference>
<feature type="chain" id="PRO_5042995693" evidence="2">
    <location>
        <begin position="29"/>
        <end position="494"/>
    </location>
</feature>
<feature type="domain" description="Cupin type-1" evidence="3">
    <location>
        <begin position="87"/>
        <end position="245"/>
    </location>
</feature>
<dbReference type="InterPro" id="IPR006045">
    <property type="entry name" value="Cupin_1"/>
</dbReference>
<dbReference type="Proteomes" id="UP001327560">
    <property type="component" value="Chromosome 7"/>
</dbReference>
<evidence type="ECO:0000313" key="4">
    <source>
        <dbReference type="EMBL" id="WOL15278.1"/>
    </source>
</evidence>
<dbReference type="PANTHER" id="PTHR31189:SF13">
    <property type="entry name" value="CUPINCIN"/>
    <property type="match status" value="1"/>
</dbReference>
<dbReference type="SMART" id="SM00835">
    <property type="entry name" value="Cupin_1"/>
    <property type="match status" value="2"/>
</dbReference>
<dbReference type="Gene3D" id="2.60.120.10">
    <property type="entry name" value="Jelly Rolls"/>
    <property type="match status" value="2"/>
</dbReference>
<reference evidence="4 5" key="1">
    <citation type="submission" date="2023-10" db="EMBL/GenBank/DDBJ databases">
        <title>Chromosome-scale genome assembly provides insights into flower coloration mechanisms of Canna indica.</title>
        <authorList>
            <person name="Li C."/>
        </authorList>
    </citation>
    <scope>NUCLEOTIDE SEQUENCE [LARGE SCALE GENOMIC DNA]</scope>
    <source>
        <tissue evidence="4">Flower</tissue>
    </source>
</reference>
<feature type="signal peptide" evidence="2">
    <location>
        <begin position="1"/>
        <end position="28"/>
    </location>
</feature>
<sequence>MATSRPLRALFPLLLLLLSSSLLPSSFGSSDPEKRRCRVECGSIPEHRQRKECVRQCLDREREGATGRDNHHEGEESEGQSSEHHPYHFGRRSYKRWTRTEHGRFEVLQRFDERSEQLRGIANYRLALLEAEPETFILPSHFDADEVFYVMEGCGTVTLLQGENRESHDIKRGDIMMIPAGVIVYAINRDKNERLRIAMLLRPISTPGEVEEFFGAAGQHPRSFYTSFSNEVQEAAFNSPREKIERLFGHQRKGEIIKISQEQIQALRESAAEGSGRFLWPFAQSNRPFNLLQSRPAYSNDNGELYEVTPEDYKQIHDLNIHVAFVNITQGSMMAPHYNTLATHLVMVVRGEGYVEMTCPRQSSQQKRKDEEHESESTAGYQTVRSRLSHGSAFVIPAGIPVTVVASPNTDLEAVAFGIRSENSRRHYLAGRNNVLSRMDRVAKQLAFGGVRVEEVDEVLNAQREQVFLPGPERRREEERGGRRASRESLLSSA</sequence>
<dbReference type="CDD" id="cd02244">
    <property type="entry name" value="cupin_7S_vicilin-like_N"/>
    <property type="match status" value="1"/>
</dbReference>